<organism evidence="8 9">
    <name type="scientific">[Ruminococcus] lactaris</name>
    <dbReference type="NCBI Taxonomy" id="46228"/>
    <lineage>
        <taxon>Bacteria</taxon>
        <taxon>Bacillati</taxon>
        <taxon>Bacillota</taxon>
        <taxon>Clostridia</taxon>
        <taxon>Lachnospirales</taxon>
        <taxon>Lachnospiraceae</taxon>
        <taxon>Mediterraneibacter</taxon>
    </lineage>
</organism>
<feature type="compositionally biased region" description="Low complexity" evidence="4">
    <location>
        <begin position="1228"/>
        <end position="1260"/>
    </location>
</feature>
<feature type="domain" description="Fibronectin type-III" evidence="7">
    <location>
        <begin position="1133"/>
        <end position="1222"/>
    </location>
</feature>
<dbReference type="Gene3D" id="2.60.40.10">
    <property type="entry name" value="Immunoglobulins"/>
    <property type="match status" value="1"/>
</dbReference>
<evidence type="ECO:0000256" key="1">
    <source>
        <dbReference type="ARBA" id="ARBA00000427"/>
    </source>
</evidence>
<keyword evidence="5" id="KW-0472">Membrane</keyword>
<dbReference type="CDD" id="cd00063">
    <property type="entry name" value="FN3"/>
    <property type="match status" value="1"/>
</dbReference>
<evidence type="ECO:0000256" key="6">
    <source>
        <dbReference type="SAM" id="SignalP"/>
    </source>
</evidence>
<dbReference type="PANTHER" id="PTHR10628:SF30">
    <property type="entry name" value="EXO-ALPHA-SIALIDASE"/>
    <property type="match status" value="1"/>
</dbReference>
<dbReference type="RefSeq" id="WP_118279208.1">
    <property type="nucleotide sequence ID" value="NZ_JAQDJO010000022.1"/>
</dbReference>
<dbReference type="SUPFAM" id="SSF50939">
    <property type="entry name" value="Sialidases"/>
    <property type="match status" value="1"/>
</dbReference>
<dbReference type="Proteomes" id="UP000285832">
    <property type="component" value="Unassembled WGS sequence"/>
</dbReference>
<evidence type="ECO:0000259" key="7">
    <source>
        <dbReference type="PROSITE" id="PS50853"/>
    </source>
</evidence>
<dbReference type="InterPro" id="IPR026856">
    <property type="entry name" value="Sialidase_fam"/>
</dbReference>
<dbReference type="InterPro" id="IPR023364">
    <property type="entry name" value="Trans_sialidase_dom3"/>
</dbReference>
<evidence type="ECO:0000256" key="4">
    <source>
        <dbReference type="SAM" id="MobiDB-lite"/>
    </source>
</evidence>
<sequence length="1298" mass="138547">MKNRKKVLSFLLAGVLTLGCFPVTAGATNNSKDGTKPADGTTVEQPFPKTLFLEEHNSSKGFTRFRIPALVTAGNGALIAATDIRWDICGDGAGLDTAVSRSTDNGATWSYTVANYLGDNGNRFNRDSTAFIDPALLADGDTIYLACDLLPAGLAVANAARYPAKAGSTGYDTNGNLLLALSTTSVNGLSSSTARAAASYDYHLEKKADATSESCYEIKNNSTSEVVDGDYTIDDHFNIKSADGAVDTNLFCGDTPYFQFPTDFLYITKSTDNGATWSAPQLVDAKNESEQVFLIGPGRGITTSTGRLIFPCYQYTSGVQRTSTIYSDDDGTTWHRGATVSGNSSEAVITEADGRLYLFVRMSNAYYISEDDGLTWSEPQETGFKYNNNCQLSAITYSKKVNGKTAILFAGPSDTSARNSGRIWVGLVQDDGSLQWQDNPYVVNDGTHYAYSCITETSDAQIGLLYEDEDEQLEFDKIAIDDIVNGAATSGVWVENDNGSVVNSSVINTDATASYVVRCLDADADITVSSSNRAVLDATYADGRLTLTSKGNVTGLKQVKVTVKAGEESFIMNVTITDAEKYKVVSLEKDETKTLTVKDGNYADADTSSVDTAVAGVTVTGKDVQDTYEKTVAQIATAMATFDGATVDLSKCMYTLESGSDSYTYKVKATAANGNGIYLGPKASSTAGIPNVTTAANITFEKNPSDATFSIMDNSSGGGGKYLYFHSTDATKLHFDRQNVADDNCWFELYTPSTSAEDYDLINGFKKITSEKELKAGVSVLIVTKADAQGNRYILLSTTGSQKYNHVAKLVKQTAAATEEAAYPGTSTAVFEDTNVRRLSECQYTFKKISNGVYAISGHTADGATTFVTMGTVGIPNKTAKANITVADVTNSNGKVSLYDGSASRYLYFWRDASKLHYDRQRTLDTTACAFELFKKSATASADSPIKGYEKITGASAIKDGGQYLIAAEVDGTYYVMNPTLDHSNFRHVAKVTNTIYRNPAAEASTTINFTGVAAGTTSVQIGDVVYYVIVTDDAVECTHSTTVVLDAKEATCTEKGSTGEVVCVDCGTVVQEAQEIAAKGHTFGEWVTVKEPTTTEEGSKERTCSVCQTKETETIAKLPDKEDPDQPATPSAPENVASSEVTKDSIKITWDAPAATEGIAGYKIYVNGAVYATDISKDAVGYTLSGLKAGETYQIQVVAVGTDEHATEYAAAALSVTTKSENKDDNNGGNDNNANNGNAGNNKPSDNKNTTTDKNQNSTVNKAAKTGDMTNVVFPAAVMLLAGAVVAGVLFRRKWME</sequence>
<dbReference type="GO" id="GO:0004308">
    <property type="term" value="F:exo-alpha-sialidase activity"/>
    <property type="evidence" value="ECO:0007669"/>
    <property type="project" value="UniProtKB-EC"/>
</dbReference>
<dbReference type="SMART" id="SM00060">
    <property type="entry name" value="FN3"/>
    <property type="match status" value="1"/>
</dbReference>
<dbReference type="InterPro" id="IPR036116">
    <property type="entry name" value="FN3_sf"/>
</dbReference>
<reference evidence="8 9" key="1">
    <citation type="submission" date="2018-08" db="EMBL/GenBank/DDBJ databases">
        <title>A genome reference for cultivated species of the human gut microbiota.</title>
        <authorList>
            <person name="Zou Y."/>
            <person name="Xue W."/>
            <person name="Luo G."/>
        </authorList>
    </citation>
    <scope>NUCLEOTIDE SEQUENCE [LARGE SCALE GENOMIC DNA]</scope>
    <source>
        <strain evidence="8 9">AM09-9</strain>
    </source>
</reference>
<dbReference type="GO" id="GO:0016020">
    <property type="term" value="C:membrane"/>
    <property type="evidence" value="ECO:0007669"/>
    <property type="project" value="TreeGrafter"/>
</dbReference>
<proteinExistence type="inferred from homology"/>
<dbReference type="InterPro" id="IPR036278">
    <property type="entry name" value="Sialidase_sf"/>
</dbReference>
<evidence type="ECO:0000313" key="8">
    <source>
        <dbReference type="EMBL" id="RHJ60423.1"/>
    </source>
</evidence>
<dbReference type="CDD" id="cd15482">
    <property type="entry name" value="Sialidase_non-viral"/>
    <property type="match status" value="1"/>
</dbReference>
<dbReference type="GO" id="GO:0009313">
    <property type="term" value="P:oligosaccharide catabolic process"/>
    <property type="evidence" value="ECO:0007669"/>
    <property type="project" value="TreeGrafter"/>
</dbReference>
<dbReference type="Pfam" id="PF00041">
    <property type="entry name" value="fn3"/>
    <property type="match status" value="1"/>
</dbReference>
<dbReference type="PANTHER" id="PTHR10628">
    <property type="entry name" value="SIALIDASE"/>
    <property type="match status" value="1"/>
</dbReference>
<comment type="catalytic activity">
    <reaction evidence="1">
        <text>Hydrolysis of alpha-(2-&gt;3)-, alpha-(2-&gt;6)-, alpha-(2-&gt;8)- glycosidic linkages of terminal sialic acid residues in oligosaccharides, glycoproteins, glycolipids, colominic acid and synthetic substrates.</text>
        <dbReference type="EC" id="3.2.1.18"/>
    </reaction>
</comment>
<dbReference type="SUPFAM" id="SSF49265">
    <property type="entry name" value="Fibronectin type III"/>
    <property type="match status" value="1"/>
</dbReference>
<dbReference type="Gene3D" id="2.40.220.10">
    <property type="entry name" value="Intramolecular Trans-sialidase, Domain 3"/>
    <property type="match status" value="1"/>
</dbReference>
<feature type="region of interest" description="Disordered" evidence="4">
    <location>
        <begin position="1218"/>
        <end position="1264"/>
    </location>
</feature>
<comment type="caution">
    <text evidence="8">The sequence shown here is derived from an EMBL/GenBank/DDBJ whole genome shotgun (WGS) entry which is preliminary data.</text>
</comment>
<feature type="chain" id="PRO_5038819710" description="exo-alpha-sialidase" evidence="6">
    <location>
        <begin position="26"/>
        <end position="1298"/>
    </location>
</feature>
<feature type="region of interest" description="Disordered" evidence="4">
    <location>
        <begin position="1118"/>
        <end position="1143"/>
    </location>
</feature>
<protein>
    <recommendedName>
        <fullName evidence="3">exo-alpha-sialidase</fullName>
        <ecNumber evidence="3">3.2.1.18</ecNumber>
    </recommendedName>
</protein>
<dbReference type="GO" id="GO:0006689">
    <property type="term" value="P:ganglioside catabolic process"/>
    <property type="evidence" value="ECO:0007669"/>
    <property type="project" value="TreeGrafter"/>
</dbReference>
<dbReference type="PROSITE" id="PS50853">
    <property type="entry name" value="FN3"/>
    <property type="match status" value="1"/>
</dbReference>
<keyword evidence="5" id="KW-1133">Transmembrane helix</keyword>
<dbReference type="Pfam" id="PF13088">
    <property type="entry name" value="BNR_2"/>
    <property type="match status" value="1"/>
</dbReference>
<accession>A0A415D307</accession>
<evidence type="ECO:0000256" key="3">
    <source>
        <dbReference type="ARBA" id="ARBA00012733"/>
    </source>
</evidence>
<evidence type="ECO:0000256" key="2">
    <source>
        <dbReference type="ARBA" id="ARBA00009348"/>
    </source>
</evidence>
<feature type="transmembrane region" description="Helical" evidence="5">
    <location>
        <begin position="1273"/>
        <end position="1292"/>
    </location>
</feature>
<name>A0A415D307_9FIRM</name>
<dbReference type="EMBL" id="QRMI01000023">
    <property type="protein sequence ID" value="RHJ60423.1"/>
    <property type="molecule type" value="Genomic_DNA"/>
</dbReference>
<gene>
    <name evidence="8" type="ORF">DW116_09470</name>
</gene>
<dbReference type="InterPro" id="IPR011040">
    <property type="entry name" value="Sialidase"/>
</dbReference>
<evidence type="ECO:0000313" key="9">
    <source>
        <dbReference type="Proteomes" id="UP000285832"/>
    </source>
</evidence>
<feature type="signal peptide" evidence="6">
    <location>
        <begin position="1"/>
        <end position="25"/>
    </location>
</feature>
<evidence type="ECO:0000256" key="5">
    <source>
        <dbReference type="SAM" id="Phobius"/>
    </source>
</evidence>
<dbReference type="PROSITE" id="PS51257">
    <property type="entry name" value="PROKAR_LIPOPROTEIN"/>
    <property type="match status" value="1"/>
</dbReference>
<dbReference type="InterPro" id="IPR003961">
    <property type="entry name" value="FN3_dom"/>
</dbReference>
<dbReference type="Gene3D" id="2.120.10.10">
    <property type="match status" value="1"/>
</dbReference>
<comment type="similarity">
    <text evidence="2">Belongs to the glycosyl hydrolase 33 family.</text>
</comment>
<keyword evidence="6" id="KW-0732">Signal</keyword>
<keyword evidence="5" id="KW-0812">Transmembrane</keyword>
<dbReference type="InterPro" id="IPR013783">
    <property type="entry name" value="Ig-like_fold"/>
</dbReference>
<dbReference type="GO" id="GO:0005737">
    <property type="term" value="C:cytoplasm"/>
    <property type="evidence" value="ECO:0007669"/>
    <property type="project" value="TreeGrafter"/>
</dbReference>
<dbReference type="EC" id="3.2.1.18" evidence="3"/>